<evidence type="ECO:0000313" key="5">
    <source>
        <dbReference type="Proteomes" id="UP000290013"/>
    </source>
</evidence>
<dbReference type="SUPFAM" id="SSF46689">
    <property type="entry name" value="Homeodomain-like"/>
    <property type="match status" value="1"/>
</dbReference>
<feature type="DNA-binding region" description="H-T-H motif" evidence="2">
    <location>
        <begin position="11"/>
        <end position="30"/>
    </location>
</feature>
<evidence type="ECO:0000256" key="1">
    <source>
        <dbReference type="ARBA" id="ARBA00023125"/>
    </source>
</evidence>
<organism evidence="4 5">
    <name type="scientific">Chryseobacterium taihuense</name>
    <dbReference type="NCBI Taxonomy" id="1141221"/>
    <lineage>
        <taxon>Bacteria</taxon>
        <taxon>Pseudomonadati</taxon>
        <taxon>Bacteroidota</taxon>
        <taxon>Flavobacteriia</taxon>
        <taxon>Flavobacteriales</taxon>
        <taxon>Weeksellaceae</taxon>
        <taxon>Chryseobacterium group</taxon>
        <taxon>Chryseobacterium</taxon>
    </lineage>
</organism>
<reference evidence="4 5" key="1">
    <citation type="submission" date="2019-02" db="EMBL/GenBank/DDBJ databases">
        <authorList>
            <consortium name="Pathogen Informatics"/>
        </authorList>
    </citation>
    <scope>NUCLEOTIDE SEQUENCE [LARGE SCALE GENOMIC DNA]</scope>
    <source>
        <strain evidence="4 5">3012STDY6944375</strain>
    </source>
</reference>
<dbReference type="GO" id="GO:0003677">
    <property type="term" value="F:DNA binding"/>
    <property type="evidence" value="ECO:0007669"/>
    <property type="project" value="UniProtKB-UniRule"/>
</dbReference>
<evidence type="ECO:0000256" key="2">
    <source>
        <dbReference type="PROSITE-ProRule" id="PRU00335"/>
    </source>
</evidence>
<proteinExistence type="predicted"/>
<dbReference type="EMBL" id="LR215974">
    <property type="protein sequence ID" value="VFB03174.1"/>
    <property type="molecule type" value="Genomic_DNA"/>
</dbReference>
<dbReference type="Proteomes" id="UP000290013">
    <property type="component" value="Chromosome"/>
</dbReference>
<accession>A0A4V6YTH6</accession>
<protein>
    <submittedName>
        <fullName evidence="4">Bacterial regulatory proteins, tetR family</fullName>
    </submittedName>
</protein>
<dbReference type="InterPro" id="IPR009057">
    <property type="entry name" value="Homeodomain-like_sf"/>
</dbReference>
<dbReference type="Gene3D" id="1.10.357.10">
    <property type="entry name" value="Tetracycline Repressor, domain 2"/>
    <property type="match status" value="1"/>
</dbReference>
<dbReference type="Pfam" id="PF00440">
    <property type="entry name" value="TetR_N"/>
    <property type="match status" value="1"/>
</dbReference>
<evidence type="ECO:0000313" key="4">
    <source>
        <dbReference type="EMBL" id="VFB03174.1"/>
    </source>
</evidence>
<sequence length="163" mass="19301">MLALQGENALKIEMLAKKIGISKSSFYHHFADMQLFVEALLNYHLEQSKVIAEKEKLAQTIQPELIEILVAHRIDLLFNRQLRFNQQKNEFRETLEKSNQIIGNEFVRIWATDLQLNLSVKQLESIFELALENFFLQINPENITFEWISNYFENLKRIAKNFE</sequence>
<dbReference type="PROSITE" id="PS50977">
    <property type="entry name" value="HTH_TETR_2"/>
    <property type="match status" value="1"/>
</dbReference>
<feature type="domain" description="HTH tetR-type" evidence="3">
    <location>
        <begin position="1"/>
        <end position="48"/>
    </location>
</feature>
<name>A0A4V6YTH6_9FLAO</name>
<keyword evidence="1 2" id="KW-0238">DNA-binding</keyword>
<gene>
    <name evidence="4" type="ORF">NCTC12078_01168</name>
</gene>
<dbReference type="KEGG" id="ctai:NCTC12078_01168"/>
<dbReference type="InterPro" id="IPR001647">
    <property type="entry name" value="HTH_TetR"/>
</dbReference>
<evidence type="ECO:0000259" key="3">
    <source>
        <dbReference type="PROSITE" id="PS50977"/>
    </source>
</evidence>
<dbReference type="AlphaFoldDB" id="A0A4V6YTH6"/>